<dbReference type="InterPro" id="IPR003501">
    <property type="entry name" value="PTS_EIIB_2/3"/>
</dbReference>
<sequence>MKSSVKVLVACGSGVATSTVAQEKVKQIAADAGIPVQVFKGTISEVPTKQYDVDVVLTTANYKKPLDRPYMTVFPLISGINKDACAKKLVDLLKAVQAE</sequence>
<dbReference type="RefSeq" id="WP_118078543.1">
    <property type="nucleotide sequence ID" value="NZ_JANSKA010000001.1"/>
</dbReference>
<evidence type="ECO:0000259" key="2">
    <source>
        <dbReference type="PROSITE" id="PS51099"/>
    </source>
</evidence>
<keyword evidence="4" id="KW-1185">Reference proteome</keyword>
<dbReference type="CDD" id="cd05566">
    <property type="entry name" value="PTS_IIB_galactitol"/>
    <property type="match status" value="1"/>
</dbReference>
<evidence type="ECO:0000313" key="4">
    <source>
        <dbReference type="Proteomes" id="UP001204320"/>
    </source>
</evidence>
<dbReference type="Gene3D" id="3.40.50.2300">
    <property type="match status" value="1"/>
</dbReference>
<accession>A0ABT1Z5W1</accession>
<keyword evidence="3" id="KW-0762">Sugar transport</keyword>
<keyword evidence="1" id="KW-0808">Transferase</keyword>
<dbReference type="Proteomes" id="UP001204320">
    <property type="component" value="Unassembled WGS sequence"/>
</dbReference>
<name>A0ABT1Z5W1_9ACTN</name>
<gene>
    <name evidence="3" type="ORF">NVS32_01325</name>
</gene>
<feature type="domain" description="PTS EIIB type-2" evidence="2">
    <location>
        <begin position="5"/>
        <end position="97"/>
    </location>
</feature>
<dbReference type="Pfam" id="PF02302">
    <property type="entry name" value="PTS_IIB"/>
    <property type="match status" value="1"/>
</dbReference>
<evidence type="ECO:0000313" key="3">
    <source>
        <dbReference type="EMBL" id="MCR9035602.1"/>
    </source>
</evidence>
<dbReference type="EMBL" id="JANSKA010000001">
    <property type="protein sequence ID" value="MCR9035602.1"/>
    <property type="molecule type" value="Genomic_DNA"/>
</dbReference>
<dbReference type="InterPro" id="IPR013011">
    <property type="entry name" value="PTS_EIIB_2"/>
</dbReference>
<protein>
    <submittedName>
        <fullName evidence="3">PTS sugar transporter subunit IIB</fullName>
    </submittedName>
</protein>
<comment type="caution">
    <text evidence="3">The sequence shown here is derived from an EMBL/GenBank/DDBJ whole genome shotgun (WGS) entry which is preliminary data.</text>
</comment>
<reference evidence="3 4" key="1">
    <citation type="submission" date="2022-08" db="EMBL/GenBank/DDBJ databases">
        <title>Tractidigestivibacter montrealensis type strain KD21.</title>
        <authorList>
            <person name="Diop K."/>
            <person name="Richard C."/>
            <person name="Routy B."/>
        </authorList>
    </citation>
    <scope>NUCLEOTIDE SEQUENCE [LARGE SCALE GENOMIC DNA]</scope>
    <source>
        <strain evidence="3 4">KD21</strain>
    </source>
</reference>
<keyword evidence="3" id="KW-0813">Transport</keyword>
<dbReference type="PROSITE" id="PS51099">
    <property type="entry name" value="PTS_EIIB_TYPE_2"/>
    <property type="match status" value="1"/>
</dbReference>
<proteinExistence type="predicted"/>
<organism evidence="3 4">
    <name type="scientific">Tractidigestivibacter montrealensis</name>
    <dbReference type="NCBI Taxonomy" id="2972466"/>
    <lineage>
        <taxon>Bacteria</taxon>
        <taxon>Bacillati</taxon>
        <taxon>Actinomycetota</taxon>
        <taxon>Coriobacteriia</taxon>
        <taxon>Coriobacteriales</taxon>
        <taxon>Atopobiaceae</taxon>
        <taxon>Tractidigestivibacter</taxon>
    </lineage>
</organism>
<dbReference type="InterPro" id="IPR036095">
    <property type="entry name" value="PTS_EIIB-like_sf"/>
</dbReference>
<dbReference type="SUPFAM" id="SSF52794">
    <property type="entry name" value="PTS system IIB component-like"/>
    <property type="match status" value="1"/>
</dbReference>
<evidence type="ECO:0000256" key="1">
    <source>
        <dbReference type="ARBA" id="ARBA00022679"/>
    </source>
</evidence>